<dbReference type="GO" id="GO:0010181">
    <property type="term" value="F:FMN binding"/>
    <property type="evidence" value="ECO:0007669"/>
    <property type="project" value="InterPro"/>
</dbReference>
<evidence type="ECO:0000313" key="4">
    <source>
        <dbReference type="Proteomes" id="UP000440713"/>
    </source>
</evidence>
<dbReference type="GO" id="GO:0016020">
    <property type="term" value="C:membrane"/>
    <property type="evidence" value="ECO:0007669"/>
    <property type="project" value="InterPro"/>
</dbReference>
<feature type="region of interest" description="Disordered" evidence="1">
    <location>
        <begin position="27"/>
        <end position="102"/>
    </location>
</feature>
<sequence>MKKKKEIITGGACLLVVLVIVAGSKVKANPTPISSSAEKSNTNEISRKLNDSRSDASKNSDSSKSNSSGSEGDTASKDQSKSDNGSSSNQNGDGASSGSKFKDGSFSGSAQGFKGDVKVNVVVSGGKITTIDIVENSDDEEYFSKAKALIDEIINTQSTDVNVVSGATYSSNGIINAVANALK</sequence>
<protein>
    <submittedName>
        <fullName evidence="3">FMN-binding protein</fullName>
    </submittedName>
</protein>
<comment type="caution">
    <text evidence="3">The sequence shown here is derived from an EMBL/GenBank/DDBJ whole genome shotgun (WGS) entry which is preliminary data.</text>
</comment>
<accession>A0A6N7X0C3</accession>
<evidence type="ECO:0000313" key="3">
    <source>
        <dbReference type="EMBL" id="MST62438.1"/>
    </source>
</evidence>
<feature type="compositionally biased region" description="Low complexity" evidence="1">
    <location>
        <begin position="82"/>
        <end position="102"/>
    </location>
</feature>
<dbReference type="Gene3D" id="3.90.1010.20">
    <property type="match status" value="1"/>
</dbReference>
<dbReference type="EMBL" id="VUNE01000002">
    <property type="protein sequence ID" value="MST62438.1"/>
    <property type="molecule type" value="Genomic_DNA"/>
</dbReference>
<dbReference type="InterPro" id="IPR007329">
    <property type="entry name" value="FMN-bd"/>
</dbReference>
<name>A0A6N7X0C3_9FIRM</name>
<dbReference type="Pfam" id="PF04205">
    <property type="entry name" value="FMN_bind"/>
    <property type="match status" value="1"/>
</dbReference>
<feature type="compositionally biased region" description="Low complexity" evidence="1">
    <location>
        <begin position="59"/>
        <end position="70"/>
    </location>
</feature>
<feature type="compositionally biased region" description="Polar residues" evidence="1">
    <location>
        <begin position="31"/>
        <end position="44"/>
    </location>
</feature>
<evidence type="ECO:0000256" key="1">
    <source>
        <dbReference type="SAM" id="MobiDB-lite"/>
    </source>
</evidence>
<feature type="compositionally biased region" description="Basic and acidic residues" evidence="1">
    <location>
        <begin position="45"/>
        <end position="58"/>
    </location>
</feature>
<gene>
    <name evidence="3" type="ORF">FYJ71_05540</name>
</gene>
<keyword evidence="4" id="KW-1185">Reference proteome</keyword>
<dbReference type="SMART" id="SM00900">
    <property type="entry name" value="FMN_bind"/>
    <property type="match status" value="1"/>
</dbReference>
<organism evidence="3 4">
    <name type="scientific">Peptostreptococcus porci</name>
    <dbReference type="NCBI Taxonomy" id="2652282"/>
    <lineage>
        <taxon>Bacteria</taxon>
        <taxon>Bacillati</taxon>
        <taxon>Bacillota</taxon>
        <taxon>Clostridia</taxon>
        <taxon>Peptostreptococcales</taxon>
        <taxon>Peptostreptococcaceae</taxon>
        <taxon>Peptostreptococcus</taxon>
    </lineage>
</organism>
<dbReference type="AlphaFoldDB" id="A0A6N7X0C3"/>
<reference evidence="3 4" key="1">
    <citation type="submission" date="2019-08" db="EMBL/GenBank/DDBJ databases">
        <title>In-depth cultivation of the pig gut microbiome towards novel bacterial diversity and tailored functional studies.</title>
        <authorList>
            <person name="Wylensek D."/>
            <person name="Hitch T.C.A."/>
            <person name="Clavel T."/>
        </authorList>
    </citation>
    <scope>NUCLEOTIDE SEQUENCE [LARGE SCALE GENOMIC DNA]</scope>
    <source>
        <strain evidence="3 4">WCA-SAB-591-4A-A</strain>
    </source>
</reference>
<dbReference type="Proteomes" id="UP000440713">
    <property type="component" value="Unassembled WGS sequence"/>
</dbReference>
<proteinExistence type="predicted"/>
<evidence type="ECO:0000259" key="2">
    <source>
        <dbReference type="SMART" id="SM00900"/>
    </source>
</evidence>
<feature type="domain" description="FMN-binding" evidence="2">
    <location>
        <begin position="112"/>
        <end position="182"/>
    </location>
</feature>